<evidence type="ECO:0000313" key="1">
    <source>
        <dbReference type="EMBL" id="OFJ47994.1"/>
    </source>
</evidence>
<proteinExistence type="predicted"/>
<gene>
    <name evidence="1" type="ORF">BA896_002375</name>
</gene>
<comment type="caution">
    <text evidence="1">The sequence shown here is derived from an EMBL/GenBank/DDBJ whole genome shotgun (WGS) entry which is preliminary data.</text>
</comment>
<sequence>MPAAYAVRRHRRLGNVVGLDRHRHQFWCLGADAVAQLAYPIAGLAHGPAMLKREGALAQASVRHCCARSFYGALRTLQFILISIAKIGVRSGIPGIYRCGGRMLMHSHPARLLQQRAGVFQYCYCENPKVYFSWRGVRNGAFDNI</sequence>
<accession>A0A1E8PQG6</accession>
<dbReference type="EMBL" id="MAQB02000001">
    <property type="protein sequence ID" value="OFJ47994.1"/>
    <property type="molecule type" value="Genomic_DNA"/>
</dbReference>
<name>A0A1E8PQG6_9BURK</name>
<organism evidence="1 2">
    <name type="scientific">Janthinobacterium lividum</name>
    <dbReference type="NCBI Taxonomy" id="29581"/>
    <lineage>
        <taxon>Bacteria</taxon>
        <taxon>Pseudomonadati</taxon>
        <taxon>Pseudomonadota</taxon>
        <taxon>Betaproteobacteria</taxon>
        <taxon>Burkholderiales</taxon>
        <taxon>Oxalobacteraceae</taxon>
        <taxon>Janthinobacterium</taxon>
    </lineage>
</organism>
<dbReference type="AlphaFoldDB" id="A0A1E8PQG6"/>
<protein>
    <submittedName>
        <fullName evidence="1">Uncharacterized protein</fullName>
    </submittedName>
</protein>
<dbReference type="Proteomes" id="UP000092634">
    <property type="component" value="Unassembled WGS sequence"/>
</dbReference>
<reference evidence="1 2" key="1">
    <citation type="submission" date="2016-10" db="EMBL/GenBank/DDBJ databases">
        <title>Updated version of Genome Assembly of Janthinobacterium lividum ERGS5:01.</title>
        <authorList>
            <person name="Kumar R."/>
            <person name="Acharya V."/>
            <person name="Singh D."/>
        </authorList>
    </citation>
    <scope>NUCLEOTIDE SEQUENCE [LARGE SCALE GENOMIC DNA]</scope>
    <source>
        <strain evidence="1 2">ERGS5:01</strain>
    </source>
</reference>
<evidence type="ECO:0000313" key="2">
    <source>
        <dbReference type="Proteomes" id="UP000092634"/>
    </source>
</evidence>